<dbReference type="InterPro" id="IPR029479">
    <property type="entry name" value="Nitroreductase"/>
</dbReference>
<evidence type="ECO:0000313" key="10">
    <source>
        <dbReference type="EMBL" id="GLK81201.1"/>
    </source>
</evidence>
<dbReference type="RefSeq" id="WP_271201665.1">
    <property type="nucleotide sequence ID" value="NZ_BSFL01000003.1"/>
</dbReference>
<dbReference type="CDD" id="cd02135">
    <property type="entry name" value="YdjA-like"/>
    <property type="match status" value="1"/>
</dbReference>
<dbReference type="AlphaFoldDB" id="A0A9W6JRE2"/>
<evidence type="ECO:0000256" key="5">
    <source>
        <dbReference type="ARBA" id="ARBA00023002"/>
    </source>
</evidence>
<dbReference type="Pfam" id="PF00881">
    <property type="entry name" value="Nitroreductase"/>
    <property type="match status" value="1"/>
</dbReference>
<organism evidence="10 11">
    <name type="scientific">Methylopila turkensis</name>
    <dbReference type="NCBI Taxonomy" id="1437816"/>
    <lineage>
        <taxon>Bacteria</taxon>
        <taxon>Pseudomonadati</taxon>
        <taxon>Pseudomonadota</taxon>
        <taxon>Alphaproteobacteria</taxon>
        <taxon>Hyphomicrobiales</taxon>
        <taxon>Methylopilaceae</taxon>
        <taxon>Methylopila</taxon>
    </lineage>
</organism>
<dbReference type="SUPFAM" id="SSF55469">
    <property type="entry name" value="FMN-dependent nitroreductase-like"/>
    <property type="match status" value="1"/>
</dbReference>
<dbReference type="EC" id="1.-.-.-" evidence="7"/>
<name>A0A9W6JRE2_9HYPH</name>
<evidence type="ECO:0000256" key="6">
    <source>
        <dbReference type="ARBA" id="ARBA00023027"/>
    </source>
</evidence>
<dbReference type="InterPro" id="IPR052530">
    <property type="entry name" value="NAD(P)H_nitroreductase"/>
</dbReference>
<sequence>MTDAANPTLELLSARRSVPANALAEPGPDAGQLERMLTIAARVPDHGKLAPWRFVVIEGDARKSLDLRLAALLKEVQPDAPPQRVAQQESQFSGSALVVAVVSRAAPHVKIPEWEQVLSAGAVCMNLVVAANAFGFGAQWLTGWAAYEPRALEILGLAPQEKIAGFIHIGAPTERLSDRPRPDLAEIVTRWSA</sequence>
<dbReference type="PANTHER" id="PTHR43821:SF1">
    <property type="entry name" value="NAD(P)H NITROREDUCTASE YDJA-RELATED"/>
    <property type="match status" value="1"/>
</dbReference>
<feature type="binding site" description="in other chain" evidence="8">
    <location>
        <begin position="15"/>
        <end position="17"/>
    </location>
    <ligand>
        <name>FMN</name>
        <dbReference type="ChEBI" id="CHEBI:58210"/>
        <note>ligand shared between dimeric partners</note>
    </ligand>
</feature>
<evidence type="ECO:0000313" key="11">
    <source>
        <dbReference type="Proteomes" id="UP001143309"/>
    </source>
</evidence>
<evidence type="ECO:0000256" key="2">
    <source>
        <dbReference type="ARBA" id="ARBA00022630"/>
    </source>
</evidence>
<evidence type="ECO:0000256" key="7">
    <source>
        <dbReference type="PIRNR" id="PIRNR000232"/>
    </source>
</evidence>
<evidence type="ECO:0000256" key="8">
    <source>
        <dbReference type="PIRSR" id="PIRSR000232-1"/>
    </source>
</evidence>
<evidence type="ECO:0000256" key="4">
    <source>
        <dbReference type="ARBA" id="ARBA00022857"/>
    </source>
</evidence>
<comment type="caution">
    <text evidence="10">The sequence shown here is derived from an EMBL/GenBank/DDBJ whole genome shotgun (WGS) entry which is preliminary data.</text>
</comment>
<reference evidence="10" key="2">
    <citation type="submission" date="2023-01" db="EMBL/GenBank/DDBJ databases">
        <authorList>
            <person name="Sun Q."/>
            <person name="Evtushenko L."/>
        </authorList>
    </citation>
    <scope>NUCLEOTIDE SEQUENCE</scope>
    <source>
        <strain evidence="10">VKM B-2748</strain>
    </source>
</reference>
<feature type="binding site" evidence="8">
    <location>
        <position position="42"/>
    </location>
    <ligand>
        <name>FMN</name>
        <dbReference type="ChEBI" id="CHEBI:58210"/>
        <note>ligand shared between dimeric partners</note>
    </ligand>
</feature>
<evidence type="ECO:0000259" key="9">
    <source>
        <dbReference type="Pfam" id="PF00881"/>
    </source>
</evidence>
<dbReference type="InterPro" id="IPR000415">
    <property type="entry name" value="Nitroreductase-like"/>
</dbReference>
<gene>
    <name evidence="10" type="ORF">GCM10008174_29420</name>
</gene>
<feature type="domain" description="Nitroreductase" evidence="9">
    <location>
        <begin position="13"/>
        <end position="170"/>
    </location>
</feature>
<dbReference type="GO" id="GO:0016491">
    <property type="term" value="F:oxidoreductase activity"/>
    <property type="evidence" value="ECO:0007669"/>
    <property type="project" value="UniProtKB-UniRule"/>
</dbReference>
<comment type="cofactor">
    <cofactor evidence="8">
        <name>FMN</name>
        <dbReference type="ChEBI" id="CHEBI:58210"/>
    </cofactor>
    <text evidence="8">Binds 1 FMN per subunit.</text>
</comment>
<keyword evidence="5 7" id="KW-0560">Oxidoreductase</keyword>
<keyword evidence="6 7" id="KW-0520">NAD</keyword>
<dbReference type="PIRSF" id="PIRSF000232">
    <property type="entry name" value="YdjA"/>
    <property type="match status" value="1"/>
</dbReference>
<feature type="binding site" evidence="8">
    <location>
        <position position="46"/>
    </location>
    <ligand>
        <name>FMN</name>
        <dbReference type="ChEBI" id="CHEBI:58210"/>
        <note>ligand shared between dimeric partners</note>
    </ligand>
</feature>
<keyword evidence="3 7" id="KW-0288">FMN</keyword>
<dbReference type="InterPro" id="IPR026021">
    <property type="entry name" value="YdjA-like"/>
</dbReference>
<reference evidence="10" key="1">
    <citation type="journal article" date="2014" name="Int. J. Syst. Evol. Microbiol.">
        <title>Complete genome sequence of Corynebacterium casei LMG S-19264T (=DSM 44701T), isolated from a smear-ripened cheese.</title>
        <authorList>
            <consortium name="US DOE Joint Genome Institute (JGI-PGF)"/>
            <person name="Walter F."/>
            <person name="Albersmeier A."/>
            <person name="Kalinowski J."/>
            <person name="Ruckert C."/>
        </authorList>
    </citation>
    <scope>NUCLEOTIDE SEQUENCE</scope>
    <source>
        <strain evidence="10">VKM B-2748</strain>
    </source>
</reference>
<evidence type="ECO:0000256" key="3">
    <source>
        <dbReference type="ARBA" id="ARBA00022643"/>
    </source>
</evidence>
<dbReference type="Gene3D" id="3.40.109.10">
    <property type="entry name" value="NADH Oxidase"/>
    <property type="match status" value="1"/>
</dbReference>
<dbReference type="EMBL" id="BSFL01000003">
    <property type="protein sequence ID" value="GLK81201.1"/>
    <property type="molecule type" value="Genomic_DNA"/>
</dbReference>
<keyword evidence="11" id="KW-1185">Reference proteome</keyword>
<keyword evidence="2 7" id="KW-0285">Flavoprotein</keyword>
<feature type="binding site" description="in other chain" evidence="8">
    <location>
        <begin position="140"/>
        <end position="142"/>
    </location>
    <ligand>
        <name>FMN</name>
        <dbReference type="ChEBI" id="CHEBI:58210"/>
        <note>ligand shared between dimeric partners</note>
    </ligand>
</feature>
<dbReference type="Proteomes" id="UP001143309">
    <property type="component" value="Unassembled WGS sequence"/>
</dbReference>
<comment type="similarity">
    <text evidence="1 7">Belongs to the nitroreductase family.</text>
</comment>
<keyword evidence="4 7" id="KW-0521">NADP</keyword>
<accession>A0A9W6JRE2</accession>
<protein>
    <recommendedName>
        <fullName evidence="7">Putative NAD(P)H nitroreductase</fullName>
        <ecNumber evidence="7">1.-.-.-</ecNumber>
    </recommendedName>
</protein>
<evidence type="ECO:0000256" key="1">
    <source>
        <dbReference type="ARBA" id="ARBA00007118"/>
    </source>
</evidence>
<proteinExistence type="inferred from homology"/>
<dbReference type="PANTHER" id="PTHR43821">
    <property type="entry name" value="NAD(P)H NITROREDUCTASE YDJA-RELATED"/>
    <property type="match status" value="1"/>
</dbReference>